<dbReference type="GO" id="GO:0000729">
    <property type="term" value="P:DNA double-strand break processing"/>
    <property type="evidence" value="ECO:0007669"/>
    <property type="project" value="EnsemblFungi"/>
</dbReference>
<dbReference type="GO" id="GO:0070192">
    <property type="term" value="P:chromosome organization involved in meiotic cell cycle"/>
    <property type="evidence" value="ECO:0007669"/>
    <property type="project" value="TreeGrafter"/>
</dbReference>
<keyword evidence="6" id="KW-0158">Chromosome</keyword>
<comment type="similarity">
    <text evidence="4">Belongs to the SMC family. RAD50 subfamily.</text>
</comment>
<feature type="coiled-coil region" evidence="15">
    <location>
        <begin position="218"/>
        <end position="259"/>
    </location>
</feature>
<evidence type="ECO:0000256" key="12">
    <source>
        <dbReference type="ARBA" id="ARBA00023204"/>
    </source>
</evidence>
<keyword evidence="12" id="KW-0234">DNA repair</keyword>
<protein>
    <recommendedName>
        <fullName evidence="5">DNA repair protein RAD50</fullName>
    </recommendedName>
</protein>
<dbReference type="FunFam" id="3.40.50.300:FF:001195">
    <property type="entry name" value="DNA repair protein rad50"/>
    <property type="match status" value="1"/>
</dbReference>
<dbReference type="Pfam" id="PF13558">
    <property type="entry name" value="SbcC_Walker_B"/>
    <property type="match status" value="1"/>
</dbReference>
<evidence type="ECO:0000256" key="13">
    <source>
        <dbReference type="ARBA" id="ARBA00023242"/>
    </source>
</evidence>
<dbReference type="GO" id="GO:0030870">
    <property type="term" value="C:Mre11 complex"/>
    <property type="evidence" value="ECO:0007669"/>
    <property type="project" value="EnsemblFungi"/>
</dbReference>
<evidence type="ECO:0000256" key="8">
    <source>
        <dbReference type="ARBA" id="ARBA00022763"/>
    </source>
</evidence>
<dbReference type="GO" id="GO:0031573">
    <property type="term" value="P:mitotic intra-S DNA damage checkpoint signaling"/>
    <property type="evidence" value="ECO:0007669"/>
    <property type="project" value="EnsemblFungi"/>
</dbReference>
<dbReference type="STRING" id="1408157.A0A1J7J8R3"/>
<dbReference type="InterPro" id="IPR038729">
    <property type="entry name" value="Rad50/SbcC_AAA"/>
</dbReference>
<evidence type="ECO:0000256" key="14">
    <source>
        <dbReference type="ARBA" id="ARBA00049360"/>
    </source>
</evidence>
<dbReference type="GO" id="GO:0007534">
    <property type="term" value="P:gene conversion at mating-type locus"/>
    <property type="evidence" value="ECO:0007669"/>
    <property type="project" value="EnsemblFungi"/>
</dbReference>
<dbReference type="GO" id="GO:0006303">
    <property type="term" value="P:double-strand break repair via nonhomologous end joining"/>
    <property type="evidence" value="ECO:0007669"/>
    <property type="project" value="EnsemblFungi"/>
</dbReference>
<dbReference type="PANTHER" id="PTHR18867">
    <property type="entry name" value="RAD50"/>
    <property type="match status" value="1"/>
</dbReference>
<dbReference type="GO" id="GO:1990918">
    <property type="term" value="P:double-strand break repair involved in meiotic recombination"/>
    <property type="evidence" value="ECO:0007669"/>
    <property type="project" value="EnsemblFungi"/>
</dbReference>
<dbReference type="GO" id="GO:0046872">
    <property type="term" value="F:metal ion binding"/>
    <property type="evidence" value="ECO:0007669"/>
    <property type="project" value="UniProtKB-KW"/>
</dbReference>
<evidence type="ECO:0000256" key="16">
    <source>
        <dbReference type="SAM" id="MobiDB-lite"/>
    </source>
</evidence>
<dbReference type="Pfam" id="PF13476">
    <property type="entry name" value="AAA_23"/>
    <property type="match status" value="1"/>
</dbReference>
<dbReference type="GO" id="GO:0000794">
    <property type="term" value="C:condensed nuclear chromosome"/>
    <property type="evidence" value="ECO:0007669"/>
    <property type="project" value="TreeGrafter"/>
</dbReference>
<feature type="coiled-coil region" evidence="15">
    <location>
        <begin position="977"/>
        <end position="1074"/>
    </location>
</feature>
<dbReference type="FunCoup" id="A0A1J7J8R3">
    <property type="interactions" value="991"/>
</dbReference>
<dbReference type="InParanoid" id="A0A1J7J8R3"/>
<sequence length="1308" mass="150108">MSKIEKLSILGVRSFGPVNRETIAFNTPLTLIVGYNGSGKTTVIECLKYATTGELPPNSKGGAFIHDPKLCGEKEVLAQVKLSFRSTVGEAYVVTRNLQLTVKKTTRSQKTLEGSLLCRSNGERNVSSSKVTELDTVVPEKLGVSPAILDAVIFCHQDESLWPMSEPSALKKRFDEIFEAMRYTKAIENLKVLRKKQGEKLTQLKSMEQQDKINKEKGEKAEKRSLTLQAEIEEMRTKCKAITAEMDRLQDEAKGKHEQATSFLSIVNDLRNKTEQYEYRQDTVAELKSTIEELQDSDHQLAEHLEQYEERIGRIVDERDQKADQYQELQKELKVARGDHTKKVAELGKHQSDKEKYERQLVTRVKMIQDAASRHEIRGFDGELNDRQVHSFNDRIQKMLEEKKRELERLQRENAKEMDDATATITELEGKKASRVQDRVGAKQRINATDKRITYLNGEIIKLDIDEGSEALLQSSMSELDGRLERARNDEQAAEFDRAIDQENQRLYQLEAESERLSRELVDCTRLASERAQLDLRKKELSERKRRLDTLTNTWQEKLSDILGGPWQPDTVEADFNGVLSRQNAAVSEARRKKDSIQQDLTQLEFKLSTTRDRQKKMSAEKDRCQKAVTAALSQVKHDTASIEQYAKELEFFEGEVKQLEQDISLYDELKLYYSKAEKSVTRFNKCRLCERDLKDQPAVKSKLLTKIASHLDDSEKKNLEAEKADNEGSLTILRAVKSENDTYQRLETELPPLQKEIASLEAQKEALVRQLEDQDALFKDLDEKRQEIESMSKTVSSISQSYRDIGESEKQIERLSSQQSSHAAMRSPDEINELQATCAEQTRAVKNRILKITADRQRIRDLINSLELEKSELRNRISDVARKLERKKDFQNQIHTLKAESNEQKETVRKADQELETLEPEISKARAIREDTLARGRAKERKVAEERDGIARTVSELRMIESDIQSYIDRGGPAALAANQRAIATLETTITNLEKDMKDLTVQINRLGKEIDSGEQRKRNVSDNINYRKNLRLLQELERDIAALRSRNAEDDYDRLAREARSLESQHNRLLADRGSLLGSMKTKDEELTRLVEEWELDYKDAGNKYRESHIKVETTKAAIEDIGRYGSALDKAIMQYHSLKMEEINRIAGELWQATYQGTDIDTILIRSDAETATGKRNYNYRVCMVKQDTEMDMRGRCSAGQKVLASIIIRLALAESFGINCGLIALDEPTTNLDIDNIRSLAQSLHSIIKTRQAQSNFQLIVITHDEEFLKHMQCSEFCDTFYRVRRDEKQNSVIVRESITKVME</sequence>
<evidence type="ECO:0000256" key="4">
    <source>
        <dbReference type="ARBA" id="ARBA00009439"/>
    </source>
</evidence>
<keyword evidence="7" id="KW-0479">Metal-binding</keyword>
<feature type="coiled-coil region" evidence="15">
    <location>
        <begin position="493"/>
        <end position="544"/>
    </location>
</feature>
<keyword evidence="13" id="KW-0539">Nucleus</keyword>
<keyword evidence="9" id="KW-0378">Hydrolase</keyword>
<dbReference type="InterPro" id="IPR004584">
    <property type="entry name" value="Rad50_eukaryotes"/>
</dbReference>
<dbReference type="Proteomes" id="UP000182658">
    <property type="component" value="Unassembled WGS sequence"/>
</dbReference>
<evidence type="ECO:0000313" key="18">
    <source>
        <dbReference type="EMBL" id="OIW26184.1"/>
    </source>
</evidence>
<dbReference type="GO" id="GO:0016887">
    <property type="term" value="F:ATP hydrolysis activity"/>
    <property type="evidence" value="ECO:0007669"/>
    <property type="project" value="InterPro"/>
</dbReference>
<dbReference type="PANTHER" id="PTHR18867:SF12">
    <property type="entry name" value="DNA REPAIR PROTEIN RAD50"/>
    <property type="match status" value="1"/>
</dbReference>
<comment type="catalytic activity">
    <reaction evidence="14">
        <text>ATP + H2O = ADP + phosphate + H(+)</text>
        <dbReference type="Rhea" id="RHEA:13065"/>
        <dbReference type="ChEBI" id="CHEBI:15377"/>
        <dbReference type="ChEBI" id="CHEBI:15378"/>
        <dbReference type="ChEBI" id="CHEBI:30616"/>
        <dbReference type="ChEBI" id="CHEBI:43474"/>
        <dbReference type="ChEBI" id="CHEBI:456216"/>
    </reaction>
</comment>
<dbReference type="NCBIfam" id="TIGR00606">
    <property type="entry name" value="rad50"/>
    <property type="match status" value="1"/>
</dbReference>
<feature type="coiled-coil region" evidence="15">
    <location>
        <begin position="857"/>
        <end position="915"/>
    </location>
</feature>
<evidence type="ECO:0000256" key="2">
    <source>
        <dbReference type="ARBA" id="ARBA00004123"/>
    </source>
</evidence>
<evidence type="ECO:0000256" key="3">
    <source>
        <dbReference type="ARBA" id="ARBA00004286"/>
    </source>
</evidence>
<evidence type="ECO:0000256" key="1">
    <source>
        <dbReference type="ARBA" id="ARBA00001947"/>
    </source>
</evidence>
<dbReference type="GO" id="GO:0042138">
    <property type="term" value="P:meiotic DNA double-strand break formation"/>
    <property type="evidence" value="ECO:0007669"/>
    <property type="project" value="EnsemblFungi"/>
</dbReference>
<evidence type="ECO:0000313" key="19">
    <source>
        <dbReference type="Proteomes" id="UP000182658"/>
    </source>
</evidence>
<keyword evidence="8" id="KW-0227">DNA damage</keyword>
<evidence type="ECO:0000256" key="11">
    <source>
        <dbReference type="ARBA" id="ARBA00023054"/>
    </source>
</evidence>
<dbReference type="GO" id="GO:0010520">
    <property type="term" value="P:regulation of reciprocal meiotic recombination"/>
    <property type="evidence" value="ECO:0007669"/>
    <property type="project" value="EnsemblFungi"/>
</dbReference>
<feature type="coiled-coil region" evidence="15">
    <location>
        <begin position="643"/>
        <end position="670"/>
    </location>
</feature>
<dbReference type="InterPro" id="IPR027417">
    <property type="entry name" value="P-loop_NTPase"/>
</dbReference>
<evidence type="ECO:0000256" key="10">
    <source>
        <dbReference type="ARBA" id="ARBA00022833"/>
    </source>
</evidence>
<evidence type="ECO:0000256" key="7">
    <source>
        <dbReference type="ARBA" id="ARBA00022723"/>
    </source>
</evidence>
<dbReference type="GO" id="GO:0035861">
    <property type="term" value="C:site of double-strand break"/>
    <property type="evidence" value="ECO:0007669"/>
    <property type="project" value="EnsemblFungi"/>
</dbReference>
<comment type="cofactor">
    <cofactor evidence="1">
        <name>Zn(2+)</name>
        <dbReference type="ChEBI" id="CHEBI:29105"/>
    </cofactor>
</comment>
<organism evidence="18 19">
    <name type="scientific">Coniochaeta ligniaria NRRL 30616</name>
    <dbReference type="NCBI Taxonomy" id="1408157"/>
    <lineage>
        <taxon>Eukaryota</taxon>
        <taxon>Fungi</taxon>
        <taxon>Dikarya</taxon>
        <taxon>Ascomycota</taxon>
        <taxon>Pezizomycotina</taxon>
        <taxon>Sordariomycetes</taxon>
        <taxon>Sordariomycetidae</taxon>
        <taxon>Coniochaetales</taxon>
        <taxon>Coniochaetaceae</taxon>
        <taxon>Coniochaeta</taxon>
    </lineage>
</organism>
<keyword evidence="10" id="KW-0862">Zinc</keyword>
<dbReference type="OrthoDB" id="18797at2759"/>
<feature type="coiled-coil region" evidence="15">
    <location>
        <begin position="744"/>
        <end position="785"/>
    </location>
</feature>
<dbReference type="GO" id="GO:0000722">
    <property type="term" value="P:telomere maintenance via recombination"/>
    <property type="evidence" value="ECO:0007669"/>
    <property type="project" value="EnsemblFungi"/>
</dbReference>
<evidence type="ECO:0000256" key="9">
    <source>
        <dbReference type="ARBA" id="ARBA00022801"/>
    </source>
</evidence>
<dbReference type="GO" id="GO:1990426">
    <property type="term" value="P:mitotic recombination-dependent replication fork processing"/>
    <property type="evidence" value="ECO:0007669"/>
    <property type="project" value="EnsemblFungi"/>
</dbReference>
<accession>A0A1J7J8R3</accession>
<feature type="coiled-coil region" evidence="15">
    <location>
        <begin position="580"/>
        <end position="607"/>
    </location>
</feature>
<dbReference type="EMBL" id="KV875101">
    <property type="protein sequence ID" value="OIW26184.1"/>
    <property type="molecule type" value="Genomic_DNA"/>
</dbReference>
<keyword evidence="11 15" id="KW-0175">Coiled coil</keyword>
<dbReference type="GO" id="GO:0051880">
    <property type="term" value="F:G-quadruplex DNA binding"/>
    <property type="evidence" value="ECO:0007669"/>
    <property type="project" value="TreeGrafter"/>
</dbReference>
<feature type="coiled-coil region" evidence="15">
    <location>
        <begin position="393"/>
        <end position="420"/>
    </location>
</feature>
<dbReference type="GO" id="GO:0007004">
    <property type="term" value="P:telomere maintenance via telomerase"/>
    <property type="evidence" value="ECO:0007669"/>
    <property type="project" value="TreeGrafter"/>
</dbReference>
<comment type="subcellular location">
    <subcellularLocation>
        <location evidence="3">Chromosome</location>
    </subcellularLocation>
    <subcellularLocation>
        <location evidence="2">Nucleus</location>
    </subcellularLocation>
</comment>
<dbReference type="GO" id="GO:0043047">
    <property type="term" value="F:single-stranded telomeric DNA binding"/>
    <property type="evidence" value="ECO:0007669"/>
    <property type="project" value="TreeGrafter"/>
</dbReference>
<feature type="domain" description="Rad50/SbcC-type AAA" evidence="17">
    <location>
        <begin position="6"/>
        <end position="238"/>
    </location>
</feature>
<dbReference type="GO" id="GO:0120290">
    <property type="term" value="P:stalled replication fork localization to nuclear periphery"/>
    <property type="evidence" value="ECO:0007669"/>
    <property type="project" value="EnsemblFungi"/>
</dbReference>
<gene>
    <name evidence="18" type="ORF">CONLIGDRAFT_522098</name>
</gene>
<feature type="coiled-coil region" evidence="15">
    <location>
        <begin position="287"/>
        <end position="339"/>
    </location>
</feature>
<dbReference type="GO" id="GO:0003691">
    <property type="term" value="F:double-stranded telomeric DNA binding"/>
    <property type="evidence" value="ECO:0007669"/>
    <property type="project" value="TreeGrafter"/>
</dbReference>
<evidence type="ECO:0000259" key="17">
    <source>
        <dbReference type="Pfam" id="PF13476"/>
    </source>
</evidence>
<reference evidence="18 19" key="1">
    <citation type="submission" date="2016-10" db="EMBL/GenBank/DDBJ databases">
        <title>Draft genome sequence of Coniochaeta ligniaria NRRL30616, a lignocellulolytic fungus for bioabatement of inhibitors in plant biomass hydrolysates.</title>
        <authorList>
            <consortium name="DOE Joint Genome Institute"/>
            <person name="Jimenez D.J."/>
            <person name="Hector R.E."/>
            <person name="Riley R."/>
            <person name="Sun H."/>
            <person name="Grigoriev I.V."/>
            <person name="Van Elsas J.D."/>
            <person name="Nichols N.N."/>
        </authorList>
    </citation>
    <scope>NUCLEOTIDE SEQUENCE [LARGE SCALE GENOMIC DNA]</scope>
    <source>
        <strain evidence="18 19">NRRL 30616</strain>
    </source>
</reference>
<evidence type="ECO:0000256" key="6">
    <source>
        <dbReference type="ARBA" id="ARBA00022454"/>
    </source>
</evidence>
<evidence type="ECO:0000256" key="5">
    <source>
        <dbReference type="ARBA" id="ARBA00017893"/>
    </source>
</evidence>
<dbReference type="Gene3D" id="3.40.50.300">
    <property type="entry name" value="P-loop containing nucleotide triphosphate hydrolases"/>
    <property type="match status" value="2"/>
</dbReference>
<name>A0A1J7J8R3_9PEZI</name>
<dbReference type="FunFam" id="3.40.50.300:FF:000947">
    <property type="entry name" value="DNA repair protein RAD50"/>
    <property type="match status" value="1"/>
</dbReference>
<keyword evidence="19" id="KW-1185">Reference proteome</keyword>
<proteinExistence type="inferred from homology"/>
<dbReference type="SUPFAM" id="SSF52540">
    <property type="entry name" value="P-loop containing nucleoside triphosphate hydrolases"/>
    <property type="match status" value="2"/>
</dbReference>
<evidence type="ECO:0000256" key="15">
    <source>
        <dbReference type="SAM" id="Coils"/>
    </source>
</evidence>
<feature type="region of interest" description="Disordered" evidence="16">
    <location>
        <begin position="807"/>
        <end position="829"/>
    </location>
</feature>